<keyword evidence="1" id="KW-0472">Membrane</keyword>
<proteinExistence type="predicted"/>
<feature type="non-terminal residue" evidence="2">
    <location>
        <position position="256"/>
    </location>
</feature>
<feature type="transmembrane region" description="Helical" evidence="1">
    <location>
        <begin position="20"/>
        <end position="39"/>
    </location>
</feature>
<feature type="transmembrane region" description="Helical" evidence="1">
    <location>
        <begin position="201"/>
        <end position="216"/>
    </location>
</feature>
<sequence length="256" mass="29204">MRGSVGSQGMRSTRINCLRVVTLIAGLLFGTCVLPYWFAPTDFVVGASFEVGFNNGISYAAYLVLVFLLVLVVARLLPEPEHGLRPRPLEDPRLFNQWLFPGVTLFHVTLFAAIYSYKGRFLFGESLYFQQLLYRMMQGEVPYIDFSFYYGPMMLYPAFWLGQLFGLNAGYAVWFVTNYVVGLLFLHTVLGICITNKRHRALWFVFLALGLFNPLTGVNVTMTRYLFPSFVFLVFTRYLRLGGWRHGFVAVLSLAA</sequence>
<feature type="transmembrane region" description="Helical" evidence="1">
    <location>
        <begin position="171"/>
        <end position="194"/>
    </location>
</feature>
<dbReference type="EMBL" id="UINC01065614">
    <property type="protein sequence ID" value="SVB95465.1"/>
    <property type="molecule type" value="Genomic_DNA"/>
</dbReference>
<feature type="transmembrane region" description="Helical" evidence="1">
    <location>
        <begin position="59"/>
        <end position="77"/>
    </location>
</feature>
<dbReference type="AlphaFoldDB" id="A0A382I7V6"/>
<protein>
    <recommendedName>
        <fullName evidence="3">Glycosyltransferase RgtA/B/C/D-like domain-containing protein</fullName>
    </recommendedName>
</protein>
<name>A0A382I7V6_9ZZZZ</name>
<feature type="transmembrane region" description="Helical" evidence="1">
    <location>
        <begin position="98"/>
        <end position="117"/>
    </location>
</feature>
<reference evidence="2" key="1">
    <citation type="submission" date="2018-05" db="EMBL/GenBank/DDBJ databases">
        <authorList>
            <person name="Lanie J.A."/>
            <person name="Ng W.-L."/>
            <person name="Kazmierczak K.M."/>
            <person name="Andrzejewski T.M."/>
            <person name="Davidsen T.M."/>
            <person name="Wayne K.J."/>
            <person name="Tettelin H."/>
            <person name="Glass J.I."/>
            <person name="Rusch D."/>
            <person name="Podicherti R."/>
            <person name="Tsui H.-C.T."/>
            <person name="Winkler M.E."/>
        </authorList>
    </citation>
    <scope>NUCLEOTIDE SEQUENCE</scope>
</reference>
<gene>
    <name evidence="2" type="ORF">METZ01_LOCUS248319</name>
</gene>
<evidence type="ECO:0000256" key="1">
    <source>
        <dbReference type="SAM" id="Phobius"/>
    </source>
</evidence>
<organism evidence="2">
    <name type="scientific">marine metagenome</name>
    <dbReference type="NCBI Taxonomy" id="408172"/>
    <lineage>
        <taxon>unclassified sequences</taxon>
        <taxon>metagenomes</taxon>
        <taxon>ecological metagenomes</taxon>
    </lineage>
</organism>
<keyword evidence="1" id="KW-1133">Transmembrane helix</keyword>
<evidence type="ECO:0008006" key="3">
    <source>
        <dbReference type="Google" id="ProtNLM"/>
    </source>
</evidence>
<keyword evidence="1" id="KW-0812">Transmembrane</keyword>
<accession>A0A382I7V6</accession>
<evidence type="ECO:0000313" key="2">
    <source>
        <dbReference type="EMBL" id="SVB95465.1"/>
    </source>
</evidence>